<keyword evidence="3" id="KW-1185">Reference proteome</keyword>
<protein>
    <submittedName>
        <fullName evidence="2">Uncharacterized protein</fullName>
    </submittedName>
</protein>
<feature type="region of interest" description="Disordered" evidence="1">
    <location>
        <begin position="223"/>
        <end position="249"/>
    </location>
</feature>
<organism evidence="2 3">
    <name type="scientific">Paenibacillus oceani</name>
    <dbReference type="NCBI Taxonomy" id="2772510"/>
    <lineage>
        <taxon>Bacteria</taxon>
        <taxon>Bacillati</taxon>
        <taxon>Bacillota</taxon>
        <taxon>Bacilli</taxon>
        <taxon>Bacillales</taxon>
        <taxon>Paenibacillaceae</taxon>
        <taxon>Paenibacillus</taxon>
    </lineage>
</organism>
<evidence type="ECO:0000313" key="3">
    <source>
        <dbReference type="Proteomes" id="UP000639396"/>
    </source>
</evidence>
<sequence length="249" mass="27894">MVTGPSHPSWSLLQGAALEEELSLSRLLRNTIRLTAERLHPPGGQGHPTIYGNYFAALHTLIKLIECFRKSHWLLCDRLALIAELAEPDMADGDELRANASESIELFRQGMADFVRIVRLYAARAMREDGNDRSGAAVESATAPLIGALVCLLDMEERKRAELRRYCAREERLKPGLPDELASELSSVTAAIELLLRLHPQWRAACSYRLRQLRLYVMDNGGEEDRPAPSAGSRVKPSLFIPSPKKKRR</sequence>
<evidence type="ECO:0000313" key="2">
    <source>
        <dbReference type="EMBL" id="MBD2860924.1"/>
    </source>
</evidence>
<proteinExistence type="predicted"/>
<comment type="caution">
    <text evidence="2">The sequence shown here is derived from an EMBL/GenBank/DDBJ whole genome shotgun (WGS) entry which is preliminary data.</text>
</comment>
<dbReference type="RefSeq" id="WP_190924468.1">
    <property type="nucleotide sequence ID" value="NZ_JACXJA010000003.1"/>
</dbReference>
<reference evidence="2" key="1">
    <citation type="submission" date="2020-09" db="EMBL/GenBank/DDBJ databases">
        <title>A novel bacterium of genus Paenibacillus, isolated from South China Sea.</title>
        <authorList>
            <person name="Huang H."/>
            <person name="Mo K."/>
            <person name="Hu Y."/>
        </authorList>
    </citation>
    <scope>NUCLEOTIDE SEQUENCE</scope>
    <source>
        <strain evidence="2">IB182363</strain>
    </source>
</reference>
<gene>
    <name evidence="2" type="ORF">IDH45_02845</name>
</gene>
<dbReference type="EMBL" id="JACXJA010000003">
    <property type="protein sequence ID" value="MBD2860924.1"/>
    <property type="molecule type" value="Genomic_DNA"/>
</dbReference>
<dbReference type="AlphaFoldDB" id="A0A927C407"/>
<name>A0A927C407_9BACL</name>
<evidence type="ECO:0000256" key="1">
    <source>
        <dbReference type="SAM" id="MobiDB-lite"/>
    </source>
</evidence>
<dbReference type="Proteomes" id="UP000639396">
    <property type="component" value="Unassembled WGS sequence"/>
</dbReference>
<accession>A0A927C407</accession>